<dbReference type="EMBL" id="FUWG01000007">
    <property type="protein sequence ID" value="SJZ40647.1"/>
    <property type="molecule type" value="Genomic_DNA"/>
</dbReference>
<dbReference type="GeneID" id="78316447"/>
<dbReference type="Pfam" id="PF23161">
    <property type="entry name" value="HTH_RNase_II"/>
    <property type="match status" value="1"/>
</dbReference>
<evidence type="ECO:0000259" key="1">
    <source>
        <dbReference type="SMART" id="SM00955"/>
    </source>
</evidence>
<dbReference type="PANTHER" id="PTHR23355:SF42">
    <property type="entry name" value="RIBONUCLEASE II, CHLOROPLASTIC_MITOCHONDRIAL"/>
    <property type="match status" value="1"/>
</dbReference>
<dbReference type="SMART" id="SM00955">
    <property type="entry name" value="RNB"/>
    <property type="match status" value="1"/>
</dbReference>
<protein>
    <submittedName>
        <fullName evidence="2">Exoribonuclease-2</fullName>
    </submittedName>
</protein>
<dbReference type="OrthoDB" id="9764149at2"/>
<organism evidence="2 3">
    <name type="scientific">Treponema porcinum</name>
    <dbReference type="NCBI Taxonomy" id="261392"/>
    <lineage>
        <taxon>Bacteria</taxon>
        <taxon>Pseudomonadati</taxon>
        <taxon>Spirochaetota</taxon>
        <taxon>Spirochaetia</taxon>
        <taxon>Spirochaetales</taxon>
        <taxon>Treponemataceae</taxon>
        <taxon>Treponema</taxon>
    </lineage>
</organism>
<dbReference type="Proteomes" id="UP000190423">
    <property type="component" value="Unassembled WGS sequence"/>
</dbReference>
<dbReference type="RefSeq" id="WP_078933056.1">
    <property type="nucleotide sequence ID" value="NZ_FUWG01000007.1"/>
</dbReference>
<reference evidence="2 3" key="1">
    <citation type="submission" date="2017-02" db="EMBL/GenBank/DDBJ databases">
        <authorList>
            <person name="Peterson S.W."/>
        </authorList>
    </citation>
    <scope>NUCLEOTIDE SEQUENCE [LARGE SCALE GENOMIC DNA]</scope>
    <source>
        <strain evidence="2 3">ATCC BAA-908</strain>
    </source>
</reference>
<dbReference type="GO" id="GO:0000175">
    <property type="term" value="F:3'-5'-RNA exonuclease activity"/>
    <property type="evidence" value="ECO:0007669"/>
    <property type="project" value="TreeGrafter"/>
</dbReference>
<dbReference type="InterPro" id="IPR012340">
    <property type="entry name" value="NA-bd_OB-fold"/>
</dbReference>
<dbReference type="Gene3D" id="1.10.10.10">
    <property type="entry name" value="Winged helix-like DNA-binding domain superfamily/Winged helix DNA-binding domain"/>
    <property type="match status" value="1"/>
</dbReference>
<gene>
    <name evidence="2" type="ORF">SAMN02745149_01149</name>
</gene>
<dbReference type="InterPro" id="IPR001900">
    <property type="entry name" value="RNase_II/R"/>
</dbReference>
<accession>A0A1T4KE51</accession>
<dbReference type="Pfam" id="PF00773">
    <property type="entry name" value="RNB"/>
    <property type="match status" value="2"/>
</dbReference>
<dbReference type="GO" id="GO:0006402">
    <property type="term" value="P:mRNA catabolic process"/>
    <property type="evidence" value="ECO:0007669"/>
    <property type="project" value="TreeGrafter"/>
</dbReference>
<dbReference type="GO" id="GO:0000932">
    <property type="term" value="C:P-body"/>
    <property type="evidence" value="ECO:0007669"/>
    <property type="project" value="TreeGrafter"/>
</dbReference>
<dbReference type="SUPFAM" id="SSF50249">
    <property type="entry name" value="Nucleic acid-binding proteins"/>
    <property type="match status" value="2"/>
</dbReference>
<sequence>MYNKNILVLYKKQPALIKDFDGDKIVITFQAGAASPNGKKNRYAEQKVREKDIIPLSEKSCTSLEDALSYEDSSISTLIQEAYELLESDEATAKTPVSFSELSDIIKADAEAQAQWFIFNALTKSLEFSLDEAALKNNELTFIPRTEDEINVIKQKNYEKEHEEEIRAAFIERLKQRKLEFPGDAKYMVEVENVALCKTEKSKVLVEAGITQTPEKAHKLLLETGIWEITKNPYPTRYGLSMTSAQQGLGTPPEEERLEVPGTAYAIDNEWSADPDDAVNFDGKYLWVHIADPASFVEPDSVVDKAARNRGTTLYLPDGAVRMLAETALEDYALGLKEKSRALSFRLLLNEDCSVQECTILKTIVNVKRLTYKAATEQKDSPELKPLFDIAKRNVERRKKSGATNIDMPEVHINVDPETKKVSVSPLVRYEADAMICEMMLLAGEGAAHFAYNNRIPFPFVSQEAPEFPAKLADGLAGQFQLLKCMRKRSVGITPAMHSGLGIAIYSQVTSPLRRYSDLIAHEQLRAYLDGRKLIDKDTMLERISQGDAASVAARKASRYSDTHWKLIYLLQNPEWQGEAVCIENKGNDSIMMIPSLAMQTMLKGTQLALNQKVTVKASNIDITTQEADFSIC</sequence>
<dbReference type="InterPro" id="IPR036388">
    <property type="entry name" value="WH-like_DNA-bd_sf"/>
</dbReference>
<dbReference type="InterPro" id="IPR056404">
    <property type="entry name" value="HTH_RNase_II"/>
</dbReference>
<keyword evidence="3" id="KW-1185">Reference proteome</keyword>
<evidence type="ECO:0000313" key="2">
    <source>
        <dbReference type="EMBL" id="SJZ40647.1"/>
    </source>
</evidence>
<proteinExistence type="predicted"/>
<dbReference type="InterPro" id="IPR050180">
    <property type="entry name" value="RNR_Ribonuclease"/>
</dbReference>
<dbReference type="STRING" id="261392.SAMN02745149_01149"/>
<evidence type="ECO:0000313" key="3">
    <source>
        <dbReference type="Proteomes" id="UP000190423"/>
    </source>
</evidence>
<dbReference type="AlphaFoldDB" id="A0A1T4KE51"/>
<feature type="domain" description="RNB" evidence="1">
    <location>
        <begin position="257"/>
        <end position="531"/>
    </location>
</feature>
<name>A0A1T4KE51_TREPO</name>
<dbReference type="GO" id="GO:0003723">
    <property type="term" value="F:RNA binding"/>
    <property type="evidence" value="ECO:0007669"/>
    <property type="project" value="InterPro"/>
</dbReference>
<dbReference type="PANTHER" id="PTHR23355">
    <property type="entry name" value="RIBONUCLEASE"/>
    <property type="match status" value="1"/>
</dbReference>